<organism evidence="15 16">
    <name type="scientific">Elaeis guineensis var. tenera</name>
    <name type="common">Oil palm</name>
    <dbReference type="NCBI Taxonomy" id="51953"/>
    <lineage>
        <taxon>Eukaryota</taxon>
        <taxon>Viridiplantae</taxon>
        <taxon>Streptophyta</taxon>
        <taxon>Embryophyta</taxon>
        <taxon>Tracheophyta</taxon>
        <taxon>Spermatophyta</taxon>
        <taxon>Magnoliopsida</taxon>
        <taxon>Liliopsida</taxon>
        <taxon>Arecaceae</taxon>
        <taxon>Arecoideae</taxon>
        <taxon>Cocoseae</taxon>
        <taxon>Elaeidinae</taxon>
        <taxon>Elaeis</taxon>
    </lineage>
</organism>
<evidence type="ECO:0000256" key="10">
    <source>
        <dbReference type="RuleBase" id="RU003355"/>
    </source>
</evidence>
<dbReference type="Proteomes" id="UP000504607">
    <property type="component" value="Chromosome 13"/>
</dbReference>
<evidence type="ECO:0000259" key="14">
    <source>
        <dbReference type="Pfam" id="PF17766"/>
    </source>
</evidence>
<dbReference type="InterPro" id="IPR022398">
    <property type="entry name" value="Peptidase_S8_His-AS"/>
</dbReference>
<evidence type="ECO:0000256" key="7">
    <source>
        <dbReference type="ARBA" id="ARBA00023180"/>
    </source>
</evidence>
<dbReference type="PRINTS" id="PR00723">
    <property type="entry name" value="SUBTILISIN"/>
</dbReference>
<dbReference type="InterPro" id="IPR015500">
    <property type="entry name" value="Peptidase_S8_subtilisin-rel"/>
</dbReference>
<dbReference type="InterPro" id="IPR037045">
    <property type="entry name" value="S8pro/Inhibitor_I9_sf"/>
</dbReference>
<dbReference type="PROSITE" id="PS00137">
    <property type="entry name" value="SUBTILASE_HIS"/>
    <property type="match status" value="1"/>
</dbReference>
<proteinExistence type="inferred from homology"/>
<gene>
    <name evidence="16" type="primary">LOC105056599</name>
</gene>
<dbReference type="Gene3D" id="3.40.50.200">
    <property type="entry name" value="Peptidase S8/S53 domain"/>
    <property type="match status" value="1"/>
</dbReference>
<dbReference type="InterPro" id="IPR034197">
    <property type="entry name" value="Peptidases_S8_3"/>
</dbReference>
<dbReference type="PANTHER" id="PTHR10795">
    <property type="entry name" value="PROPROTEIN CONVERTASE SUBTILISIN/KEXIN"/>
    <property type="match status" value="1"/>
</dbReference>
<evidence type="ECO:0000256" key="4">
    <source>
        <dbReference type="ARBA" id="ARBA00022729"/>
    </source>
</evidence>
<feature type="domain" description="Peptidase S8/S53" evidence="12">
    <location>
        <begin position="146"/>
        <end position="383"/>
    </location>
</feature>
<keyword evidence="4 11" id="KW-0732">Signal</keyword>
<dbReference type="KEGG" id="egu:105056599"/>
<feature type="domain" description="Inhibitor I9" evidence="13">
    <location>
        <begin position="42"/>
        <end position="119"/>
    </location>
</feature>
<evidence type="ECO:0000259" key="12">
    <source>
        <dbReference type="Pfam" id="PF00082"/>
    </source>
</evidence>
<name>A0A6I9S3U2_ELAGV</name>
<keyword evidence="3 9" id="KW-0645">Protease</keyword>
<keyword evidence="6 9" id="KW-0720">Serine protease</keyword>
<dbReference type="InterPro" id="IPR036852">
    <property type="entry name" value="Peptidase_S8/S53_dom_sf"/>
</dbReference>
<feature type="signal peptide" evidence="11">
    <location>
        <begin position="1"/>
        <end position="27"/>
    </location>
</feature>
<dbReference type="InterPro" id="IPR023828">
    <property type="entry name" value="Peptidase_S8_Ser-AS"/>
</dbReference>
<dbReference type="Pfam" id="PF17766">
    <property type="entry name" value="fn3_6"/>
    <property type="match status" value="1"/>
</dbReference>
<dbReference type="Gene3D" id="2.60.40.2310">
    <property type="match status" value="1"/>
</dbReference>
<dbReference type="InParanoid" id="A0A6I9S3U2"/>
<feature type="domain" description="Subtilisin-like protease fibronectin type-III" evidence="14">
    <location>
        <begin position="661"/>
        <end position="762"/>
    </location>
</feature>
<dbReference type="PROSITE" id="PS00136">
    <property type="entry name" value="SUBTILASE_ASP"/>
    <property type="match status" value="1"/>
</dbReference>
<dbReference type="PROSITE" id="PS51892">
    <property type="entry name" value="SUBTILASE"/>
    <property type="match status" value="1"/>
</dbReference>
<feature type="domain" description="Peptidase S8/S53" evidence="12">
    <location>
        <begin position="481"/>
        <end position="581"/>
    </location>
</feature>
<dbReference type="InterPro" id="IPR041469">
    <property type="entry name" value="Subtilisin-like_FN3"/>
</dbReference>
<evidence type="ECO:0000259" key="13">
    <source>
        <dbReference type="Pfam" id="PF05922"/>
    </source>
</evidence>
<dbReference type="GO" id="GO:0006508">
    <property type="term" value="P:proteolysis"/>
    <property type="evidence" value="ECO:0007669"/>
    <property type="project" value="UniProtKB-KW"/>
</dbReference>
<comment type="similarity">
    <text evidence="2 9 10">Belongs to the peptidase S8 family.</text>
</comment>
<evidence type="ECO:0000256" key="11">
    <source>
        <dbReference type="SAM" id="SignalP"/>
    </source>
</evidence>
<dbReference type="AlphaFoldDB" id="A0A6I9S3U2"/>
<evidence type="ECO:0000256" key="9">
    <source>
        <dbReference type="PROSITE-ProRule" id="PRU01240"/>
    </source>
</evidence>
<evidence type="ECO:0000256" key="2">
    <source>
        <dbReference type="ARBA" id="ARBA00011073"/>
    </source>
</evidence>
<dbReference type="PROSITE" id="PS00138">
    <property type="entry name" value="SUBTILASE_SER"/>
    <property type="match status" value="1"/>
</dbReference>
<feature type="active site" description="Charge relay system" evidence="8 9">
    <location>
        <position position="545"/>
    </location>
</feature>
<keyword evidence="5 9" id="KW-0378">Hydrolase</keyword>
<dbReference type="CDD" id="cd02120">
    <property type="entry name" value="PA_subtilisin_like"/>
    <property type="match status" value="1"/>
</dbReference>
<dbReference type="InterPro" id="IPR000209">
    <property type="entry name" value="Peptidase_S8/S53_dom"/>
</dbReference>
<dbReference type="Pfam" id="PF00082">
    <property type="entry name" value="Peptidase_S8"/>
    <property type="match status" value="2"/>
</dbReference>
<dbReference type="InterPro" id="IPR010259">
    <property type="entry name" value="S8pro/Inhibitor_I9"/>
</dbReference>
<dbReference type="GO" id="GO:0005576">
    <property type="term" value="C:extracellular region"/>
    <property type="evidence" value="ECO:0007669"/>
    <property type="project" value="UniProtKB-SubCell"/>
</dbReference>
<evidence type="ECO:0000256" key="8">
    <source>
        <dbReference type="PIRSR" id="PIRSR615500-1"/>
    </source>
</evidence>
<dbReference type="Gene3D" id="3.30.70.80">
    <property type="entry name" value="Peptidase S8 propeptide/proteinase inhibitor I9"/>
    <property type="match status" value="1"/>
</dbReference>
<keyword evidence="15" id="KW-1185">Reference proteome</keyword>
<dbReference type="GeneID" id="105056599"/>
<evidence type="ECO:0000256" key="5">
    <source>
        <dbReference type="ARBA" id="ARBA00022801"/>
    </source>
</evidence>
<evidence type="ECO:0000313" key="16">
    <source>
        <dbReference type="RefSeq" id="XP_010937155.3"/>
    </source>
</evidence>
<dbReference type="GO" id="GO:0004252">
    <property type="term" value="F:serine-type endopeptidase activity"/>
    <property type="evidence" value="ECO:0007669"/>
    <property type="project" value="UniProtKB-UniRule"/>
</dbReference>
<dbReference type="OrthoDB" id="10256524at2759"/>
<sequence length="765" mass="82452">MDDHKPRVFFFTILSFFYSLSPPMSHAQLLPIVEDDAAKIQTYIVHVERPEGSEFLSSEDLESWHKSFLPNTTLDSGKPRLIYSYRDVISGFAARLAPHEVKAMEAKKGFLYAYPDQVHPLATTYTHKFLGLNNWTGGIWSNTFYGQGIVIGVLDSGIHSTHPSFHDWGMPPKPVTWKGTCAPSSGVRCNRKIIGAVGFHAGVLESVNDTSGHGTHVASIAAGNFVDDASVLGMAKGTAAGMAPKAHLAIYKVCFHGCRDSDILKAIDQAIHDGVDVLSMSIGKGATKFFADGTAHGALSALYHGISAVGSAGNRGPKESSLSRDAPWVLTIGASSTDRRIRTTVRLGDGTELDGQSAYQPRSFNASGPWPIVFPGEHGDVNKTYCRKNSLDNINVRGKIVLCWEGLVKSVEKGKVVYDAGGAAMVLGNIVSQGYTTSAHPHVLPVAQISYRDRIVFQNYYYSGSKSQSFTPNATIIFKHTVFGYRPSPGVASFSSRGPATMNGGILKPDVLAPGVNILAAWPFDIGPNPSALATKTFNFDSGTSMATPHVSGIVALIKNKHRNWSPAYIQSAIITSARDLDLDGNLIVDENSNKTASIFATGAGQVNPAGALDPGLVYNIHPDDYIGYVCGLNYSDSQVKTLFNRTIRCSTVQTIEASSLNYPSIMVSLPRNSRQAVTVNRTVTNVGDANSVYDARITNPTGVMVDLSTYQLLFNRQGQDESFQVTLRISGSGPGKTSTARGKLEWISNSNKYVVKSPIAIKFV</sequence>
<evidence type="ECO:0000313" key="15">
    <source>
        <dbReference type="Proteomes" id="UP000504607"/>
    </source>
</evidence>
<keyword evidence="7" id="KW-0325">Glycoprotein</keyword>
<protein>
    <submittedName>
        <fullName evidence="16">Subtilisin-like protease SBT1.2</fullName>
    </submittedName>
</protein>
<dbReference type="CDD" id="cd04852">
    <property type="entry name" value="Peptidases_S8_3"/>
    <property type="match status" value="1"/>
</dbReference>
<reference evidence="16" key="1">
    <citation type="submission" date="2025-08" db="UniProtKB">
        <authorList>
            <consortium name="RefSeq"/>
        </authorList>
    </citation>
    <scope>IDENTIFICATION</scope>
</reference>
<dbReference type="Pfam" id="PF05922">
    <property type="entry name" value="Inhibitor_I9"/>
    <property type="match status" value="1"/>
</dbReference>
<dbReference type="Gene3D" id="3.50.30.30">
    <property type="match status" value="1"/>
</dbReference>
<comment type="subcellular location">
    <subcellularLocation>
        <location evidence="1">Secreted</location>
    </subcellularLocation>
</comment>
<feature type="active site" description="Charge relay system" evidence="8 9">
    <location>
        <position position="213"/>
    </location>
</feature>
<feature type="active site" description="Charge relay system" evidence="8 9">
    <location>
        <position position="155"/>
    </location>
</feature>
<evidence type="ECO:0000256" key="3">
    <source>
        <dbReference type="ARBA" id="ARBA00022670"/>
    </source>
</evidence>
<dbReference type="InterPro" id="IPR023827">
    <property type="entry name" value="Peptidase_S8_Asp-AS"/>
</dbReference>
<feature type="chain" id="PRO_5026748747" evidence="11">
    <location>
        <begin position="28"/>
        <end position="765"/>
    </location>
</feature>
<evidence type="ECO:0000256" key="1">
    <source>
        <dbReference type="ARBA" id="ARBA00004613"/>
    </source>
</evidence>
<dbReference type="SUPFAM" id="SSF52743">
    <property type="entry name" value="Subtilisin-like"/>
    <property type="match status" value="1"/>
</dbReference>
<evidence type="ECO:0000256" key="6">
    <source>
        <dbReference type="ARBA" id="ARBA00022825"/>
    </source>
</evidence>
<dbReference type="InterPro" id="IPR045051">
    <property type="entry name" value="SBT"/>
</dbReference>
<accession>A0A6I9S3U2</accession>
<dbReference type="RefSeq" id="XP_010937155.3">
    <property type="nucleotide sequence ID" value="XM_010938853.3"/>
</dbReference>